<dbReference type="PANTHER" id="PTHR23235:SF142">
    <property type="entry name" value="ZINC FINGER PROTEIN 384"/>
    <property type="match status" value="1"/>
</dbReference>
<dbReference type="InterPro" id="IPR036236">
    <property type="entry name" value="Znf_C2H2_sf"/>
</dbReference>
<evidence type="ECO:0000256" key="2">
    <source>
        <dbReference type="ARBA" id="ARBA00022723"/>
    </source>
</evidence>
<keyword evidence="10" id="KW-1185">Reference proteome</keyword>
<dbReference type="PANTHER" id="PTHR23235">
    <property type="entry name" value="KRUEPPEL-LIKE TRANSCRIPTION FACTOR"/>
    <property type="match status" value="1"/>
</dbReference>
<organism evidence="9 10">
    <name type="scientific">Nestor notabilis</name>
    <name type="common">Kea</name>
    <dbReference type="NCBI Taxonomy" id="176057"/>
    <lineage>
        <taxon>Eukaryota</taxon>
        <taxon>Metazoa</taxon>
        <taxon>Chordata</taxon>
        <taxon>Craniata</taxon>
        <taxon>Vertebrata</taxon>
        <taxon>Euteleostomi</taxon>
        <taxon>Archelosauria</taxon>
        <taxon>Archosauria</taxon>
        <taxon>Dinosauria</taxon>
        <taxon>Saurischia</taxon>
        <taxon>Theropoda</taxon>
        <taxon>Coelurosauria</taxon>
        <taxon>Aves</taxon>
        <taxon>Neognathae</taxon>
        <taxon>Neoaves</taxon>
        <taxon>Telluraves</taxon>
        <taxon>Australaves</taxon>
        <taxon>Psittaciformes</taxon>
        <taxon>Psittacidae</taxon>
        <taxon>Nestor</taxon>
    </lineage>
</organism>
<evidence type="ECO:0000313" key="9">
    <source>
        <dbReference type="EMBL" id="KFQ56421.1"/>
    </source>
</evidence>
<dbReference type="SUPFAM" id="SSF57667">
    <property type="entry name" value="beta-beta-alpha zinc fingers"/>
    <property type="match status" value="1"/>
</dbReference>
<evidence type="ECO:0000256" key="7">
    <source>
        <dbReference type="PROSITE-ProRule" id="PRU00042"/>
    </source>
</evidence>
<proteinExistence type="predicted"/>
<comment type="subcellular location">
    <subcellularLocation>
        <location evidence="1">Nucleus</location>
    </subcellularLocation>
</comment>
<dbReference type="GO" id="GO:0008270">
    <property type="term" value="F:zinc ion binding"/>
    <property type="evidence" value="ECO:0007669"/>
    <property type="project" value="UniProtKB-KW"/>
</dbReference>
<feature type="domain" description="C2H2-type" evidence="8">
    <location>
        <begin position="1"/>
        <end position="26"/>
    </location>
</feature>
<dbReference type="Gene3D" id="3.30.160.60">
    <property type="entry name" value="Classic Zinc Finger"/>
    <property type="match status" value="2"/>
</dbReference>
<feature type="non-terminal residue" evidence="9">
    <location>
        <position position="1"/>
    </location>
</feature>
<evidence type="ECO:0000259" key="8">
    <source>
        <dbReference type="PROSITE" id="PS50157"/>
    </source>
</evidence>
<dbReference type="GO" id="GO:0000978">
    <property type="term" value="F:RNA polymerase II cis-regulatory region sequence-specific DNA binding"/>
    <property type="evidence" value="ECO:0007669"/>
    <property type="project" value="TreeGrafter"/>
</dbReference>
<dbReference type="PROSITE" id="PS50157">
    <property type="entry name" value="ZINC_FINGER_C2H2_2"/>
    <property type="match status" value="1"/>
</dbReference>
<sequence>CSECGKSFVRSTHLRTHERTHSGLKPYACGACGKSF</sequence>
<accession>A0A091TC09</accession>
<keyword evidence="4 7" id="KW-0863">Zinc-finger</keyword>
<evidence type="ECO:0000313" key="10">
    <source>
        <dbReference type="Proteomes" id="UP000053840"/>
    </source>
</evidence>
<feature type="non-terminal residue" evidence="9">
    <location>
        <position position="36"/>
    </location>
</feature>
<keyword evidence="6" id="KW-0539">Nucleus</keyword>
<dbReference type="InterPro" id="IPR013087">
    <property type="entry name" value="Znf_C2H2_type"/>
</dbReference>
<protein>
    <submittedName>
        <fullName evidence="9">Zinc finger protein 180</fullName>
    </submittedName>
</protein>
<dbReference type="GO" id="GO:0005634">
    <property type="term" value="C:nucleus"/>
    <property type="evidence" value="ECO:0007669"/>
    <property type="project" value="UniProtKB-SubCell"/>
</dbReference>
<evidence type="ECO:0000256" key="1">
    <source>
        <dbReference type="ARBA" id="ARBA00004123"/>
    </source>
</evidence>
<keyword evidence="2" id="KW-0479">Metal-binding</keyword>
<evidence type="ECO:0000256" key="5">
    <source>
        <dbReference type="ARBA" id="ARBA00022833"/>
    </source>
</evidence>
<evidence type="ECO:0000256" key="3">
    <source>
        <dbReference type="ARBA" id="ARBA00022737"/>
    </source>
</evidence>
<dbReference type="AlphaFoldDB" id="A0A091TC09"/>
<gene>
    <name evidence="9" type="ORF">N333_05803</name>
</gene>
<keyword evidence="5" id="KW-0862">Zinc</keyword>
<dbReference type="FunFam" id="3.30.160.60:FF:001498">
    <property type="entry name" value="Zinc finger protein 404"/>
    <property type="match status" value="1"/>
</dbReference>
<dbReference type="PROSITE" id="PS00028">
    <property type="entry name" value="ZINC_FINGER_C2H2_1"/>
    <property type="match status" value="1"/>
</dbReference>
<dbReference type="GO" id="GO:0000981">
    <property type="term" value="F:DNA-binding transcription factor activity, RNA polymerase II-specific"/>
    <property type="evidence" value="ECO:0007669"/>
    <property type="project" value="TreeGrafter"/>
</dbReference>
<name>A0A091TC09_NESNO</name>
<dbReference type="EMBL" id="KK948584">
    <property type="protein sequence ID" value="KFQ56421.1"/>
    <property type="molecule type" value="Genomic_DNA"/>
</dbReference>
<dbReference type="Proteomes" id="UP000053840">
    <property type="component" value="Unassembled WGS sequence"/>
</dbReference>
<keyword evidence="3" id="KW-0677">Repeat</keyword>
<evidence type="ECO:0000256" key="4">
    <source>
        <dbReference type="ARBA" id="ARBA00022771"/>
    </source>
</evidence>
<evidence type="ECO:0000256" key="6">
    <source>
        <dbReference type="ARBA" id="ARBA00023242"/>
    </source>
</evidence>
<dbReference type="Pfam" id="PF00096">
    <property type="entry name" value="zf-C2H2"/>
    <property type="match status" value="1"/>
</dbReference>
<reference evidence="9 10" key="1">
    <citation type="submission" date="2014-04" db="EMBL/GenBank/DDBJ databases">
        <title>Genome evolution of avian class.</title>
        <authorList>
            <person name="Zhang G."/>
            <person name="Li C."/>
        </authorList>
    </citation>
    <scope>NUCLEOTIDE SEQUENCE [LARGE SCALE GENOMIC DNA]</scope>
    <source>
        <strain evidence="9">BGI_N333</strain>
    </source>
</reference>